<dbReference type="InterPro" id="IPR023352">
    <property type="entry name" value="MAPEG-like_dom_sf"/>
</dbReference>
<evidence type="ECO:0000256" key="5">
    <source>
        <dbReference type="SAM" id="Phobius"/>
    </source>
</evidence>
<keyword evidence="2 5" id="KW-0812">Transmembrane</keyword>
<dbReference type="Gene3D" id="1.20.120.550">
    <property type="entry name" value="Membrane associated eicosanoid/glutathione metabolism-like domain"/>
    <property type="match status" value="1"/>
</dbReference>
<name>A0ABV7EES1_9SPHN</name>
<accession>A0ABV7EES1</accession>
<dbReference type="PANTHER" id="PTHR31004">
    <property type="entry name" value="TRANSMEMBRANE PROTEIN 79"/>
    <property type="match status" value="1"/>
</dbReference>
<comment type="caution">
    <text evidence="6">The sequence shown here is derived from an EMBL/GenBank/DDBJ whole genome shotgun (WGS) entry which is preliminary data.</text>
</comment>
<feature type="transmembrane region" description="Helical" evidence="5">
    <location>
        <begin position="21"/>
        <end position="41"/>
    </location>
</feature>
<evidence type="ECO:0000313" key="7">
    <source>
        <dbReference type="Proteomes" id="UP001595378"/>
    </source>
</evidence>
<reference evidence="7" key="1">
    <citation type="journal article" date="2019" name="Int. J. Syst. Evol. Microbiol.">
        <title>The Global Catalogue of Microorganisms (GCM) 10K type strain sequencing project: providing services to taxonomists for standard genome sequencing and annotation.</title>
        <authorList>
            <consortium name="The Broad Institute Genomics Platform"/>
            <consortium name="The Broad Institute Genome Sequencing Center for Infectious Disease"/>
            <person name="Wu L."/>
            <person name="Ma J."/>
        </authorList>
    </citation>
    <scope>NUCLEOTIDE SEQUENCE [LARGE SCALE GENOMIC DNA]</scope>
    <source>
        <strain evidence="7">KCTC 52606</strain>
    </source>
</reference>
<comment type="subcellular location">
    <subcellularLocation>
        <location evidence="1">Membrane</location>
    </subcellularLocation>
</comment>
<evidence type="ECO:0000256" key="4">
    <source>
        <dbReference type="ARBA" id="ARBA00023136"/>
    </source>
</evidence>
<feature type="transmembrane region" description="Helical" evidence="5">
    <location>
        <begin position="161"/>
        <end position="180"/>
    </location>
</feature>
<feature type="transmembrane region" description="Helical" evidence="5">
    <location>
        <begin position="61"/>
        <end position="79"/>
    </location>
</feature>
<dbReference type="InterPro" id="IPR001129">
    <property type="entry name" value="Membr-assoc_MAPEG"/>
</dbReference>
<proteinExistence type="predicted"/>
<organism evidence="6 7">
    <name type="scientific">Alteraurantiacibacter lauratis</name>
    <dbReference type="NCBI Taxonomy" id="2054627"/>
    <lineage>
        <taxon>Bacteria</taxon>
        <taxon>Pseudomonadati</taxon>
        <taxon>Pseudomonadota</taxon>
        <taxon>Alphaproteobacteria</taxon>
        <taxon>Sphingomonadales</taxon>
        <taxon>Erythrobacteraceae</taxon>
        <taxon>Alteraurantiacibacter</taxon>
    </lineage>
</organism>
<keyword evidence="4 5" id="KW-0472">Membrane</keyword>
<evidence type="ECO:0000256" key="2">
    <source>
        <dbReference type="ARBA" id="ARBA00022692"/>
    </source>
</evidence>
<dbReference type="SUPFAM" id="SSF161084">
    <property type="entry name" value="MAPEG domain-like"/>
    <property type="match status" value="1"/>
</dbReference>
<evidence type="ECO:0000313" key="6">
    <source>
        <dbReference type="EMBL" id="MFC3101209.1"/>
    </source>
</evidence>
<dbReference type="RefSeq" id="WP_336919418.1">
    <property type="nucleotide sequence ID" value="NZ_JBANRN010000010.1"/>
</dbReference>
<keyword evidence="3 5" id="KW-1133">Transmembrane helix</keyword>
<dbReference type="PANTHER" id="PTHR31004:SF1">
    <property type="entry name" value="TRANSMEMBRANE PROTEIN 79"/>
    <property type="match status" value="1"/>
</dbReference>
<feature type="transmembrane region" description="Helical" evidence="5">
    <location>
        <begin position="99"/>
        <end position="124"/>
    </location>
</feature>
<keyword evidence="7" id="KW-1185">Reference proteome</keyword>
<evidence type="ECO:0000256" key="1">
    <source>
        <dbReference type="ARBA" id="ARBA00004370"/>
    </source>
</evidence>
<gene>
    <name evidence="6" type="ORF">ACFODK_09930</name>
</gene>
<feature type="transmembrane region" description="Helical" evidence="5">
    <location>
        <begin position="130"/>
        <end position="149"/>
    </location>
</feature>
<sequence>MVQDGSAQPVDLAVERRRIRIRGALALALCVLLLGFGVHWLPRWLSFPVDLADRLAFAFRANLFILIWLLVAVGIVSTIRRYSAEDNAGSAFSPPSARLAIPAAFLQNTLEQVVITMSAFLALATVEGEAALAYILASLPLFALGRITFLRGYPGGAGARAFGMVTTALPSLGAFTWTAYDIVGQLLASW</sequence>
<evidence type="ECO:0000256" key="3">
    <source>
        <dbReference type="ARBA" id="ARBA00022989"/>
    </source>
</evidence>
<protein>
    <submittedName>
        <fullName evidence="6">MAPEG family protein</fullName>
    </submittedName>
</protein>
<dbReference type="Proteomes" id="UP001595378">
    <property type="component" value="Unassembled WGS sequence"/>
</dbReference>
<dbReference type="Pfam" id="PF01124">
    <property type="entry name" value="MAPEG"/>
    <property type="match status" value="1"/>
</dbReference>
<dbReference type="EMBL" id="JBHRSU010000031">
    <property type="protein sequence ID" value="MFC3101209.1"/>
    <property type="molecule type" value="Genomic_DNA"/>
</dbReference>